<dbReference type="EMBL" id="CAEZSS010000105">
    <property type="protein sequence ID" value="CAB4547662.1"/>
    <property type="molecule type" value="Genomic_DNA"/>
</dbReference>
<accession>A0A6J6C8M6</accession>
<reference evidence="1" key="1">
    <citation type="submission" date="2020-05" db="EMBL/GenBank/DDBJ databases">
        <authorList>
            <person name="Chiriac C."/>
            <person name="Salcher M."/>
            <person name="Ghai R."/>
            <person name="Kavagutti S V."/>
        </authorList>
    </citation>
    <scope>NUCLEOTIDE SEQUENCE</scope>
</reference>
<organism evidence="1">
    <name type="scientific">freshwater metagenome</name>
    <dbReference type="NCBI Taxonomy" id="449393"/>
    <lineage>
        <taxon>unclassified sequences</taxon>
        <taxon>metagenomes</taxon>
        <taxon>ecological metagenomes</taxon>
    </lineage>
</organism>
<protein>
    <submittedName>
        <fullName evidence="1">Unannotated protein</fullName>
    </submittedName>
</protein>
<sequence>MLPITLTSCAKAQGALAPTGEKYEGYGAYLPDRNQSSNQGFLPDVESGSLEPIINYVDGLNMALTGDFTLIRGSAFKDCGCLDITYRLANLFKSSTLIGGEYKLGSITLLKDGQSEKSFKVQVNRSDIKKVDKTSRVSARWSASEITNQFIVKKKGLVWLLSDIQ</sequence>
<dbReference type="AlphaFoldDB" id="A0A6J6C8M6"/>
<gene>
    <name evidence="1" type="ORF">UFOPK1505_00601</name>
</gene>
<name>A0A6J6C8M6_9ZZZZ</name>
<proteinExistence type="predicted"/>
<evidence type="ECO:0000313" key="1">
    <source>
        <dbReference type="EMBL" id="CAB4547662.1"/>
    </source>
</evidence>